<keyword evidence="4" id="KW-0479">Metal-binding</keyword>
<dbReference type="GO" id="GO:0035999">
    <property type="term" value="P:tetrahydrofolate interconversion"/>
    <property type="evidence" value="ECO:0007669"/>
    <property type="project" value="TreeGrafter"/>
</dbReference>
<keyword evidence="4" id="KW-0460">Magnesium</keyword>
<organism evidence="5 6">
    <name type="scientific">Pseudomonas cichorii</name>
    <dbReference type="NCBI Taxonomy" id="36746"/>
    <lineage>
        <taxon>Bacteria</taxon>
        <taxon>Pseudomonadati</taxon>
        <taxon>Pseudomonadota</taxon>
        <taxon>Gammaproteobacteria</taxon>
        <taxon>Pseudomonadales</taxon>
        <taxon>Pseudomonadaceae</taxon>
        <taxon>Pseudomonas</taxon>
    </lineage>
</organism>
<comment type="catalytic activity">
    <reaction evidence="4">
        <text>(6S)-5-formyl-5,6,7,8-tetrahydrofolate + ATP = (6R)-5,10-methenyltetrahydrofolate + ADP + phosphate</text>
        <dbReference type="Rhea" id="RHEA:10488"/>
        <dbReference type="ChEBI" id="CHEBI:30616"/>
        <dbReference type="ChEBI" id="CHEBI:43474"/>
        <dbReference type="ChEBI" id="CHEBI:57455"/>
        <dbReference type="ChEBI" id="CHEBI:57457"/>
        <dbReference type="ChEBI" id="CHEBI:456216"/>
        <dbReference type="EC" id="6.3.3.2"/>
    </reaction>
</comment>
<evidence type="ECO:0000313" key="5">
    <source>
        <dbReference type="EMBL" id="RMQ45665.1"/>
    </source>
</evidence>
<evidence type="ECO:0000256" key="3">
    <source>
        <dbReference type="ARBA" id="ARBA00022840"/>
    </source>
</evidence>
<protein>
    <recommendedName>
        <fullName evidence="4">5-formyltetrahydrofolate cyclo-ligase</fullName>
        <ecNumber evidence="4">6.3.3.2</ecNumber>
    </recommendedName>
</protein>
<dbReference type="GO" id="GO:0046872">
    <property type="term" value="F:metal ion binding"/>
    <property type="evidence" value="ECO:0007669"/>
    <property type="project" value="UniProtKB-KW"/>
</dbReference>
<dbReference type="InterPro" id="IPR037171">
    <property type="entry name" value="NagB/RpiA_transferase-like"/>
</dbReference>
<evidence type="ECO:0000256" key="4">
    <source>
        <dbReference type="RuleBase" id="RU361279"/>
    </source>
</evidence>
<evidence type="ECO:0000313" key="6">
    <source>
        <dbReference type="Proteomes" id="UP000277236"/>
    </source>
</evidence>
<accession>A0A3M4LW37</accession>
<dbReference type="InterPro" id="IPR002698">
    <property type="entry name" value="FTHF_cligase"/>
</dbReference>
<keyword evidence="3 4" id="KW-0067">ATP-binding</keyword>
<dbReference type="NCBIfam" id="TIGR02727">
    <property type="entry name" value="MTHFS_bact"/>
    <property type="match status" value="1"/>
</dbReference>
<dbReference type="EMBL" id="RBRE01000049">
    <property type="protein sequence ID" value="RMQ45665.1"/>
    <property type="molecule type" value="Genomic_DNA"/>
</dbReference>
<dbReference type="SUPFAM" id="SSF100950">
    <property type="entry name" value="NagB/RpiA/CoA transferase-like"/>
    <property type="match status" value="1"/>
</dbReference>
<dbReference type="GO" id="GO:0005524">
    <property type="term" value="F:ATP binding"/>
    <property type="evidence" value="ECO:0007669"/>
    <property type="project" value="UniProtKB-KW"/>
</dbReference>
<dbReference type="Pfam" id="PF01812">
    <property type="entry name" value="5-FTHF_cyc-lig"/>
    <property type="match status" value="1"/>
</dbReference>
<dbReference type="PANTHER" id="PTHR23407">
    <property type="entry name" value="ATPASE INHIBITOR/5-FORMYLTETRAHYDROFOLATE CYCLO-LIGASE"/>
    <property type="match status" value="1"/>
</dbReference>
<sequence>MPAPLLAVSIPSLVSTSRINPHDLALMTSNTPLTRPQLRRQLRKARRALSSSQQRVAARGLYRQLAQHPLFRRARHVSLYIPMDGEIDPRLLLQEAQRRGKATYLPVLNAWPRTRMVFQRVRPGEKFIRNRFRIPEPVINRARQRRIWALDLILMPLVGFDDQGGRLGMGGGFYDRSLAYLARRKTWKKPLLLGMAHECQKVERLAQASWDVPLQGTVSDSHWYLAQQEAEK</sequence>
<keyword evidence="2 4" id="KW-0547">Nucleotide-binding</keyword>
<dbReference type="Proteomes" id="UP000277236">
    <property type="component" value="Unassembled WGS sequence"/>
</dbReference>
<evidence type="ECO:0000256" key="2">
    <source>
        <dbReference type="ARBA" id="ARBA00022741"/>
    </source>
</evidence>
<dbReference type="GO" id="GO:0009396">
    <property type="term" value="P:folic acid-containing compound biosynthetic process"/>
    <property type="evidence" value="ECO:0007669"/>
    <property type="project" value="TreeGrafter"/>
</dbReference>
<comment type="caution">
    <text evidence="5">The sequence shown here is derived from an EMBL/GenBank/DDBJ whole genome shotgun (WGS) entry which is preliminary data.</text>
</comment>
<dbReference type="GO" id="GO:0030272">
    <property type="term" value="F:5-formyltetrahydrofolate cyclo-ligase activity"/>
    <property type="evidence" value="ECO:0007669"/>
    <property type="project" value="UniProtKB-EC"/>
</dbReference>
<reference evidence="5 6" key="1">
    <citation type="submission" date="2018-08" db="EMBL/GenBank/DDBJ databases">
        <title>Recombination of ecologically and evolutionarily significant loci maintains genetic cohesion in the Pseudomonas syringae species complex.</title>
        <authorList>
            <person name="Dillon M."/>
            <person name="Thakur S."/>
            <person name="Almeida R.N.D."/>
            <person name="Weir B.S."/>
            <person name="Guttman D.S."/>
        </authorList>
    </citation>
    <scope>NUCLEOTIDE SEQUENCE [LARGE SCALE GENOMIC DNA]</scope>
    <source>
        <strain evidence="5 6">ICMP 3353</strain>
    </source>
</reference>
<gene>
    <name evidence="5" type="ORF">ALQ04_03107</name>
</gene>
<comment type="similarity">
    <text evidence="1 4">Belongs to the 5-formyltetrahydrofolate cyclo-ligase family.</text>
</comment>
<dbReference type="AlphaFoldDB" id="A0A3M4LW37"/>
<dbReference type="InterPro" id="IPR024185">
    <property type="entry name" value="FTHF_cligase-like_sf"/>
</dbReference>
<evidence type="ECO:0000256" key="1">
    <source>
        <dbReference type="ARBA" id="ARBA00010638"/>
    </source>
</evidence>
<proteinExistence type="inferred from homology"/>
<dbReference type="Gene3D" id="3.40.50.10420">
    <property type="entry name" value="NagB/RpiA/CoA transferase-like"/>
    <property type="match status" value="1"/>
</dbReference>
<dbReference type="PANTHER" id="PTHR23407:SF1">
    <property type="entry name" value="5-FORMYLTETRAHYDROFOLATE CYCLO-LIGASE"/>
    <property type="match status" value="1"/>
</dbReference>
<keyword evidence="5" id="KW-0436">Ligase</keyword>
<dbReference type="EC" id="6.3.3.2" evidence="4"/>
<comment type="cofactor">
    <cofactor evidence="4">
        <name>Mg(2+)</name>
        <dbReference type="ChEBI" id="CHEBI:18420"/>
    </cofactor>
</comment>
<name>A0A3M4LW37_PSECI</name>